<feature type="compositionally biased region" description="Low complexity" evidence="3">
    <location>
        <begin position="143"/>
        <end position="173"/>
    </location>
</feature>
<sequence length="355" mass="41457">MNLEQTQILVDRALVTLCNDLPESLGLYNTVRDQFTIGALRTIPMLEHVVPESRKFHLIRDWMRSYEEHEDQSISNEISLDSLRQIMKQERKERVKEVQESQKELLKSNETKSKSNGTGKAKAKEDRNKAQRVRNRVDDSASDSDGSSTTETSSNPSSSDLSSDSDVEVVSPPRKSRSKSKEQKKGDSKTKRKRRSSSPKKRPAKSNLPPIEVVLSSDEDEEEEKNDLFDDDDPDVYEVECILDKRRGRDFGDEDMYLIKWVGYDDPTWEPAKNVSKDLIEEYEGQPVRENEYVVEDIMDRKTVRDKETKLKTFKYLVKWVGYDDQTWEPAENLPHNLRRKFDQKYEARKRQRTR</sequence>
<feature type="compositionally biased region" description="Acidic residues" evidence="3">
    <location>
        <begin position="217"/>
        <end position="233"/>
    </location>
</feature>
<dbReference type="InterPro" id="IPR000953">
    <property type="entry name" value="Chromo/chromo_shadow_dom"/>
</dbReference>
<dbReference type="CDD" id="cd00024">
    <property type="entry name" value="CD_CSD"/>
    <property type="match status" value="1"/>
</dbReference>
<dbReference type="PANTHER" id="PTHR22812">
    <property type="entry name" value="CHROMOBOX PROTEIN"/>
    <property type="match status" value="1"/>
</dbReference>
<dbReference type="SMART" id="SM00298">
    <property type="entry name" value="CHROMO"/>
    <property type="match status" value="2"/>
</dbReference>
<gene>
    <name evidence="5" type="ORF">Poli38472_002848</name>
</gene>
<evidence type="ECO:0000313" key="6">
    <source>
        <dbReference type="Proteomes" id="UP000794436"/>
    </source>
</evidence>
<organism evidence="5 6">
    <name type="scientific">Pythium oligandrum</name>
    <name type="common">Mycoparasitic fungus</name>
    <dbReference type="NCBI Taxonomy" id="41045"/>
    <lineage>
        <taxon>Eukaryota</taxon>
        <taxon>Sar</taxon>
        <taxon>Stramenopiles</taxon>
        <taxon>Oomycota</taxon>
        <taxon>Peronosporomycetes</taxon>
        <taxon>Pythiales</taxon>
        <taxon>Pythiaceae</taxon>
        <taxon>Pythium</taxon>
    </lineage>
</organism>
<dbReference type="Pfam" id="PF00385">
    <property type="entry name" value="Chromo"/>
    <property type="match status" value="2"/>
</dbReference>
<feature type="domain" description="Chromo" evidence="4">
    <location>
        <begin position="293"/>
        <end position="355"/>
    </location>
</feature>
<comment type="subcellular location">
    <subcellularLocation>
        <location evidence="1">Nucleus</location>
    </subcellularLocation>
</comment>
<comment type="caution">
    <text evidence="5">The sequence shown here is derived from an EMBL/GenBank/DDBJ whole genome shotgun (WGS) entry which is preliminary data.</text>
</comment>
<dbReference type="Proteomes" id="UP000794436">
    <property type="component" value="Unassembled WGS sequence"/>
</dbReference>
<dbReference type="PROSITE" id="PS50013">
    <property type="entry name" value="CHROMO_2"/>
    <property type="match status" value="2"/>
</dbReference>
<dbReference type="EMBL" id="SPLM01000144">
    <property type="protein sequence ID" value="TMW56923.1"/>
    <property type="molecule type" value="Genomic_DNA"/>
</dbReference>
<dbReference type="GO" id="GO:0005634">
    <property type="term" value="C:nucleus"/>
    <property type="evidence" value="ECO:0007669"/>
    <property type="project" value="UniProtKB-SubCell"/>
</dbReference>
<accession>A0A8K1FFL1</accession>
<dbReference type="AlphaFoldDB" id="A0A8K1FFL1"/>
<dbReference type="InterPro" id="IPR051219">
    <property type="entry name" value="Heterochromatin_chromo-domain"/>
</dbReference>
<keyword evidence="2" id="KW-0539">Nucleus</keyword>
<evidence type="ECO:0000259" key="4">
    <source>
        <dbReference type="PROSITE" id="PS50013"/>
    </source>
</evidence>
<dbReference type="Gene3D" id="2.40.50.40">
    <property type="match status" value="2"/>
</dbReference>
<evidence type="ECO:0000313" key="5">
    <source>
        <dbReference type="EMBL" id="TMW56923.1"/>
    </source>
</evidence>
<feature type="compositionally biased region" description="Basic and acidic residues" evidence="3">
    <location>
        <begin position="179"/>
        <end position="189"/>
    </location>
</feature>
<feature type="compositionally biased region" description="Basic residues" evidence="3">
    <location>
        <begin position="190"/>
        <end position="204"/>
    </location>
</feature>
<evidence type="ECO:0000256" key="3">
    <source>
        <dbReference type="SAM" id="MobiDB-lite"/>
    </source>
</evidence>
<feature type="region of interest" description="Disordered" evidence="3">
    <location>
        <begin position="94"/>
        <end position="233"/>
    </location>
</feature>
<keyword evidence="6" id="KW-1185">Reference proteome</keyword>
<feature type="compositionally biased region" description="Basic and acidic residues" evidence="3">
    <location>
        <begin position="122"/>
        <end position="139"/>
    </location>
</feature>
<dbReference type="InterPro" id="IPR023780">
    <property type="entry name" value="Chromo_domain"/>
</dbReference>
<proteinExistence type="predicted"/>
<evidence type="ECO:0000256" key="2">
    <source>
        <dbReference type="ARBA" id="ARBA00023242"/>
    </source>
</evidence>
<feature type="domain" description="Chromo" evidence="4">
    <location>
        <begin position="237"/>
        <end position="275"/>
    </location>
</feature>
<evidence type="ECO:0000256" key="1">
    <source>
        <dbReference type="ARBA" id="ARBA00004123"/>
    </source>
</evidence>
<dbReference type="SUPFAM" id="SSF54160">
    <property type="entry name" value="Chromo domain-like"/>
    <property type="match status" value="2"/>
</dbReference>
<protein>
    <recommendedName>
        <fullName evidence="4">Chromo domain-containing protein</fullName>
    </recommendedName>
</protein>
<dbReference type="InterPro" id="IPR016197">
    <property type="entry name" value="Chromo-like_dom_sf"/>
</dbReference>
<feature type="compositionally biased region" description="Basic and acidic residues" evidence="3">
    <location>
        <begin position="94"/>
        <end position="113"/>
    </location>
</feature>
<reference evidence="5" key="1">
    <citation type="submission" date="2019-03" db="EMBL/GenBank/DDBJ databases">
        <title>Long read genome sequence of the mycoparasitic Pythium oligandrum ATCC 38472 isolated from sugarbeet rhizosphere.</title>
        <authorList>
            <person name="Gaulin E."/>
        </authorList>
    </citation>
    <scope>NUCLEOTIDE SEQUENCE</scope>
    <source>
        <strain evidence="5">ATCC 38472_TT</strain>
    </source>
</reference>
<dbReference type="OrthoDB" id="433924at2759"/>
<name>A0A8K1FFL1_PYTOL</name>